<proteinExistence type="predicted"/>
<sequence length="72" mass="7633">MGNTSASTTGAAVSTPPRPFIRVFPVPKNNRGHAFSNIDDILAHLQGEPTGHWLIGSNGMWHGGIHITDATT</sequence>
<name>A0A735VW17_SALDZ</name>
<reference evidence="1" key="2">
    <citation type="submission" date="2018-07" db="EMBL/GenBank/DDBJ databases">
        <authorList>
            <consortium name="NCBI Pathogen Detection Project"/>
        </authorList>
    </citation>
    <scope>NUCLEOTIDE SEQUENCE</scope>
    <source>
        <strain evidence="1">128-87</strain>
    </source>
</reference>
<organism evidence="1">
    <name type="scientific">Salmonella enterica subsp. diarizonae serovar 48:i:z</name>
    <dbReference type="NCBI Taxonomy" id="1192842"/>
    <lineage>
        <taxon>Bacteria</taxon>
        <taxon>Pseudomonadati</taxon>
        <taxon>Pseudomonadota</taxon>
        <taxon>Gammaproteobacteria</taxon>
        <taxon>Enterobacterales</taxon>
        <taxon>Enterobacteriaceae</taxon>
        <taxon>Salmonella</taxon>
    </lineage>
</organism>
<protein>
    <submittedName>
        <fullName evidence="1">Uncharacterized protein</fullName>
    </submittedName>
</protein>
<reference evidence="1" key="1">
    <citation type="journal article" date="2018" name="Genome Biol.">
        <title>SKESA: strategic k-mer extension for scrupulous assemblies.</title>
        <authorList>
            <person name="Souvorov A."/>
            <person name="Agarwala R."/>
            <person name="Lipman D.J."/>
        </authorList>
    </citation>
    <scope>NUCLEOTIDE SEQUENCE</scope>
    <source>
        <strain evidence="1">128-87</strain>
    </source>
</reference>
<dbReference type="EMBL" id="DAASUW010000012">
    <property type="protein sequence ID" value="HAE7122427.1"/>
    <property type="molecule type" value="Genomic_DNA"/>
</dbReference>
<feature type="non-terminal residue" evidence="1">
    <location>
        <position position="72"/>
    </location>
</feature>
<accession>A0A735VW17</accession>
<evidence type="ECO:0000313" key="1">
    <source>
        <dbReference type="EMBL" id="HAE7122427.1"/>
    </source>
</evidence>
<gene>
    <name evidence="1" type="ORF">GND69_002162</name>
</gene>
<dbReference type="AlphaFoldDB" id="A0A735VW17"/>
<comment type="caution">
    <text evidence="1">The sequence shown here is derived from an EMBL/GenBank/DDBJ whole genome shotgun (WGS) entry which is preliminary data.</text>
</comment>